<dbReference type="GO" id="GO:0043715">
    <property type="term" value="F:2,3-diketo-5-methylthiopentyl-1-phosphate enolase activity"/>
    <property type="evidence" value="ECO:0007669"/>
    <property type="project" value="UniProtKB-UniRule"/>
</dbReference>
<dbReference type="GO" id="GO:0000287">
    <property type="term" value="F:magnesium ion binding"/>
    <property type="evidence" value="ECO:0007669"/>
    <property type="project" value="UniProtKB-UniRule"/>
</dbReference>
<dbReference type="InterPro" id="IPR023214">
    <property type="entry name" value="HAD_sf"/>
</dbReference>
<comment type="pathway">
    <text evidence="4">Amino-acid biosynthesis; L-methionine biosynthesis via salvage pathway; L-methionine from S-methyl-5-thio-alpha-D-ribose 1-phosphate: step 3/6.</text>
</comment>
<dbReference type="UniPathway" id="UPA00904">
    <property type="reaction ID" value="UER00876"/>
</dbReference>
<keyword evidence="4" id="KW-0479">Metal-binding</keyword>
<accession>A0A2K8MAC6</accession>
<comment type="similarity">
    <text evidence="4">Belongs to the HAD-like hydrolase superfamily. MasA/MtnC family.</text>
</comment>
<dbReference type="NCBIfam" id="TIGR01691">
    <property type="entry name" value="enolase-ppase"/>
    <property type="match status" value="1"/>
</dbReference>
<comment type="cofactor">
    <cofactor evidence="4">
        <name>Mg(2+)</name>
        <dbReference type="ChEBI" id="CHEBI:18420"/>
    </cofactor>
    <text evidence="4">Binds 1 Mg(2+) ion per subunit.</text>
</comment>
<dbReference type="GO" id="GO:0019509">
    <property type="term" value="P:L-methionine salvage from methylthioadenosine"/>
    <property type="evidence" value="ECO:0007669"/>
    <property type="project" value="UniProtKB-UniRule"/>
</dbReference>
<dbReference type="PANTHER" id="PTHR20371">
    <property type="entry name" value="ENOLASE-PHOSPHATASE E1"/>
    <property type="match status" value="1"/>
</dbReference>
<keyword evidence="3 4" id="KW-0486">Methionine biosynthesis</keyword>
<dbReference type="GO" id="GO:0043716">
    <property type="term" value="F:2-hydroxy-3-keto-5-methylthiopentenyl-1-phosphate phosphatase activity"/>
    <property type="evidence" value="ECO:0007669"/>
    <property type="project" value="UniProtKB-UniRule"/>
</dbReference>
<dbReference type="InterPro" id="IPR036412">
    <property type="entry name" value="HAD-like_sf"/>
</dbReference>
<dbReference type="Proteomes" id="UP000229081">
    <property type="component" value="Chromosome"/>
</dbReference>
<dbReference type="SUPFAM" id="SSF56784">
    <property type="entry name" value="HAD-like"/>
    <property type="match status" value="1"/>
</dbReference>
<name>A0A2K8MAC6_9SPHN</name>
<keyword evidence="2 4" id="KW-0378">Hydrolase</keyword>
<dbReference type="InterPro" id="IPR023943">
    <property type="entry name" value="Enolase-ppase_E1"/>
</dbReference>
<reference evidence="5 6" key="1">
    <citation type="submission" date="2017-11" db="EMBL/GenBank/DDBJ databases">
        <title>Complete genome sequence of Sphingomonas sp. Strain Cra20, a psychrotolerant potential plant growth promoting rhizobacteria.</title>
        <authorList>
            <person name="Luo Y."/>
        </authorList>
    </citation>
    <scope>NUCLEOTIDE SEQUENCE [LARGE SCALE GENOMIC DNA]</scope>
    <source>
        <strain evidence="5 6">Cra20</strain>
    </source>
</reference>
<gene>
    <name evidence="4 5" type="primary">mtnC</name>
    <name evidence="5" type="ORF">CVN68_01535</name>
</gene>
<keyword evidence="4" id="KW-0460">Magnesium</keyword>
<evidence type="ECO:0000313" key="5">
    <source>
        <dbReference type="EMBL" id="ATY30830.1"/>
    </source>
</evidence>
<comment type="function">
    <text evidence="4">Bifunctional enzyme that catalyzes the enolization of 2,3-diketo-5-methylthiopentyl-1-phosphate (DK-MTP-1-P) into the intermediate 2-hydroxy-3-keto-5-methylthiopentenyl-1-phosphate (HK-MTPenyl-1-P), which is then dephosphorylated to form the acireductone 1,2-dihydroxy-3-keto-5-methylthiopentene (DHK-MTPene).</text>
</comment>
<dbReference type="CDD" id="cd01629">
    <property type="entry name" value="HAD_EP"/>
    <property type="match status" value="1"/>
</dbReference>
<dbReference type="EMBL" id="CP024923">
    <property type="protein sequence ID" value="ATY30830.1"/>
    <property type="molecule type" value="Genomic_DNA"/>
</dbReference>
<dbReference type="Gene3D" id="3.40.50.1000">
    <property type="entry name" value="HAD superfamily/HAD-like"/>
    <property type="match status" value="1"/>
</dbReference>
<dbReference type="GO" id="GO:0043874">
    <property type="term" value="F:acireductone synthase activity"/>
    <property type="evidence" value="ECO:0007669"/>
    <property type="project" value="UniProtKB-EC"/>
</dbReference>
<evidence type="ECO:0000256" key="1">
    <source>
        <dbReference type="ARBA" id="ARBA00022605"/>
    </source>
</evidence>
<evidence type="ECO:0000256" key="2">
    <source>
        <dbReference type="ARBA" id="ARBA00022801"/>
    </source>
</evidence>
<protein>
    <recommendedName>
        <fullName evidence="4">Enolase-phosphatase E1</fullName>
        <ecNumber evidence="4">3.1.3.77</ecNumber>
    </recommendedName>
    <alternativeName>
        <fullName evidence="4">2,3-diketo-5-methylthio-1-phosphopentane phosphatase</fullName>
    </alternativeName>
</protein>
<comment type="subunit">
    <text evidence="4">Monomer.</text>
</comment>
<dbReference type="PANTHER" id="PTHR20371:SF1">
    <property type="entry name" value="ENOLASE-PHOSPHATASE E1"/>
    <property type="match status" value="1"/>
</dbReference>
<dbReference type="OrthoDB" id="9797416at2"/>
<dbReference type="EC" id="3.1.3.77" evidence="4"/>
<evidence type="ECO:0000256" key="4">
    <source>
        <dbReference type="HAMAP-Rule" id="MF_01681"/>
    </source>
</evidence>
<keyword evidence="1 4" id="KW-0028">Amino-acid biosynthesis</keyword>
<dbReference type="AlphaFoldDB" id="A0A2K8MAC6"/>
<keyword evidence="6" id="KW-1185">Reference proteome</keyword>
<dbReference type="KEGG" id="sphc:CVN68_01535"/>
<comment type="pathway">
    <text evidence="4">Amino-acid biosynthesis; L-methionine biosynthesis via salvage pathway; L-methionine from S-methyl-5-thio-alpha-D-ribose 1-phosphate: step 4/6.</text>
</comment>
<dbReference type="SFLD" id="SFLDF00044">
    <property type="entry name" value="enolase-phosphatase"/>
    <property type="match status" value="1"/>
</dbReference>
<dbReference type="SFLD" id="SFLDS00003">
    <property type="entry name" value="Haloacid_Dehalogenase"/>
    <property type="match status" value="1"/>
</dbReference>
<dbReference type="HAMAP" id="MF_01681">
    <property type="entry name" value="Salvage_MtnC"/>
    <property type="match status" value="1"/>
</dbReference>
<dbReference type="SFLD" id="SFLDG01129">
    <property type="entry name" value="C1.5:_HAD__Beta-PGM__Phosphata"/>
    <property type="match status" value="1"/>
</dbReference>
<dbReference type="Pfam" id="PF00702">
    <property type="entry name" value="Hydrolase"/>
    <property type="match status" value="1"/>
</dbReference>
<evidence type="ECO:0000256" key="3">
    <source>
        <dbReference type="ARBA" id="ARBA00023167"/>
    </source>
</evidence>
<evidence type="ECO:0000313" key="6">
    <source>
        <dbReference type="Proteomes" id="UP000229081"/>
    </source>
</evidence>
<dbReference type="Gene3D" id="1.10.720.60">
    <property type="match status" value="1"/>
</dbReference>
<proteinExistence type="inferred from homology"/>
<comment type="catalytic activity">
    <reaction evidence="4">
        <text>5-methylsulfanyl-2,3-dioxopentyl phosphate + H2O = 1,2-dihydroxy-5-(methylsulfanyl)pent-1-en-3-one + phosphate</text>
        <dbReference type="Rhea" id="RHEA:21700"/>
        <dbReference type="ChEBI" id="CHEBI:15377"/>
        <dbReference type="ChEBI" id="CHEBI:43474"/>
        <dbReference type="ChEBI" id="CHEBI:49252"/>
        <dbReference type="ChEBI" id="CHEBI:58828"/>
        <dbReference type="EC" id="3.1.3.77"/>
    </reaction>
</comment>
<dbReference type="SFLD" id="SFLDG01133">
    <property type="entry name" value="C1.5.4:_Enolase-phosphatase_Li"/>
    <property type="match status" value="1"/>
</dbReference>
<organism evidence="5 6">
    <name type="scientific">Sphingomonas psychrotolerans</name>
    <dbReference type="NCBI Taxonomy" id="1327635"/>
    <lineage>
        <taxon>Bacteria</taxon>
        <taxon>Pseudomonadati</taxon>
        <taxon>Pseudomonadota</taxon>
        <taxon>Alphaproteobacteria</taxon>
        <taxon>Sphingomonadales</taxon>
        <taxon>Sphingomonadaceae</taxon>
        <taxon>Sphingomonas</taxon>
    </lineage>
</organism>
<sequence length="209" mass="22121">MPEIGAVLLDIEGTTSSIAFVSEVLFPYARAHLRDFVARHADAVAPILAEVPGDDPVATLLRWIDDDRKATPLKTLQGMIWAEGYADGTLKGHVYPDTPVALRRWRGAGIAVHIYSSGSIAAQKLLFRHSIEGDLTPLIAGYFDTTSGPKQEAGSYRVITAALGLAPGAILFVSDVQAEVDAAHAAGLQALLIAREGGGEVRSLGEVLP</sequence>
<dbReference type="RefSeq" id="WP_100280641.1">
    <property type="nucleotide sequence ID" value="NZ_CP024923.1"/>
</dbReference>